<dbReference type="InterPro" id="IPR050528">
    <property type="entry name" value="L-type_Lectin-RKs"/>
</dbReference>
<dbReference type="InterPro" id="IPR000719">
    <property type="entry name" value="Prot_kinase_dom"/>
</dbReference>
<evidence type="ECO:0000256" key="11">
    <source>
        <dbReference type="ARBA" id="ARBA00023170"/>
    </source>
</evidence>
<dbReference type="GO" id="GO:0005524">
    <property type="term" value="F:ATP binding"/>
    <property type="evidence" value="ECO:0007669"/>
    <property type="project" value="UniProtKB-KW"/>
</dbReference>
<keyword evidence="9" id="KW-1133">Transmembrane helix</keyword>
<dbReference type="GO" id="GO:0002229">
    <property type="term" value="P:defense response to oomycetes"/>
    <property type="evidence" value="ECO:0007669"/>
    <property type="project" value="UniProtKB-ARBA"/>
</dbReference>
<evidence type="ECO:0000256" key="6">
    <source>
        <dbReference type="ARBA" id="ARBA00022729"/>
    </source>
</evidence>
<comment type="similarity">
    <text evidence="3">In the C-terminal section; belongs to the protein kinase superfamily. Ser/Thr protein kinase family.</text>
</comment>
<evidence type="ECO:0000256" key="10">
    <source>
        <dbReference type="ARBA" id="ARBA00023136"/>
    </source>
</evidence>
<keyword evidence="10" id="KW-0472">Membrane</keyword>
<evidence type="ECO:0000259" key="13">
    <source>
        <dbReference type="PROSITE" id="PS50011"/>
    </source>
</evidence>
<keyword evidence="5" id="KW-0812">Transmembrane</keyword>
<dbReference type="InterPro" id="IPR013320">
    <property type="entry name" value="ConA-like_dom_sf"/>
</dbReference>
<keyword evidence="11" id="KW-0675">Receptor</keyword>
<dbReference type="SUPFAM" id="SSF56112">
    <property type="entry name" value="Protein kinase-like (PK-like)"/>
    <property type="match status" value="1"/>
</dbReference>
<name>A0A5J5BVG5_9ASTE</name>
<dbReference type="InterPro" id="IPR011009">
    <property type="entry name" value="Kinase-like_dom_sf"/>
</dbReference>
<evidence type="ECO:0000256" key="9">
    <source>
        <dbReference type="ARBA" id="ARBA00022989"/>
    </source>
</evidence>
<dbReference type="SMART" id="SM00220">
    <property type="entry name" value="S_TKc"/>
    <property type="match status" value="1"/>
</dbReference>
<keyword evidence="4" id="KW-1003">Cell membrane</keyword>
<reference evidence="14 15" key="1">
    <citation type="submission" date="2019-09" db="EMBL/GenBank/DDBJ databases">
        <title>A chromosome-level genome assembly of the Chinese tupelo Nyssa sinensis.</title>
        <authorList>
            <person name="Yang X."/>
            <person name="Kang M."/>
            <person name="Yang Y."/>
            <person name="Xiong H."/>
            <person name="Wang M."/>
            <person name="Zhang Z."/>
            <person name="Wang Z."/>
            <person name="Wu H."/>
            <person name="Ma T."/>
            <person name="Liu J."/>
            <person name="Xi Z."/>
        </authorList>
    </citation>
    <scope>NUCLEOTIDE SEQUENCE [LARGE SCALE GENOMIC DNA]</scope>
    <source>
        <strain evidence="14">J267</strain>
        <tissue evidence="14">Leaf</tissue>
    </source>
</reference>
<evidence type="ECO:0000256" key="2">
    <source>
        <dbReference type="ARBA" id="ARBA00008536"/>
    </source>
</evidence>
<dbReference type="GO" id="GO:0005886">
    <property type="term" value="C:plasma membrane"/>
    <property type="evidence" value="ECO:0007669"/>
    <property type="project" value="UniProtKB-SubCell"/>
</dbReference>
<dbReference type="AlphaFoldDB" id="A0A5J5BVG5"/>
<dbReference type="EMBL" id="CM018033">
    <property type="protein sequence ID" value="KAA8545572.1"/>
    <property type="molecule type" value="Genomic_DNA"/>
</dbReference>
<keyword evidence="7" id="KW-0547">Nucleotide-binding</keyword>
<sequence>MGFSASTGLLTASHNVLGWSFRIGVRAQDLDPSELPSLMKRSKKVVQRKGFATEETTDLGTKIQDLIGVAQALLYLHEECDQRVVHREVKPSNVLIDAELDAKLGDFGLSWIYEHGINPQTTNIVGILGYLAPEFTKTGKATSSTDVYSYGALMLEVSRGRRPIDPQKNAQELVLVDWVRELHSCDQ</sequence>
<evidence type="ECO:0000313" key="14">
    <source>
        <dbReference type="EMBL" id="KAA8545572.1"/>
    </source>
</evidence>
<comment type="similarity">
    <text evidence="2">In the N-terminal section; belongs to the leguminous lectin family.</text>
</comment>
<keyword evidence="8" id="KW-0067">ATP-binding</keyword>
<evidence type="ECO:0000256" key="1">
    <source>
        <dbReference type="ARBA" id="ARBA00004251"/>
    </source>
</evidence>
<evidence type="ECO:0000256" key="3">
    <source>
        <dbReference type="ARBA" id="ARBA00010217"/>
    </source>
</evidence>
<evidence type="ECO:0000256" key="12">
    <source>
        <dbReference type="ARBA" id="ARBA00023180"/>
    </source>
</evidence>
<dbReference type="Pfam" id="PF00069">
    <property type="entry name" value="Pkinase"/>
    <property type="match status" value="1"/>
</dbReference>
<dbReference type="GO" id="GO:0004672">
    <property type="term" value="F:protein kinase activity"/>
    <property type="evidence" value="ECO:0007669"/>
    <property type="project" value="InterPro"/>
</dbReference>
<evidence type="ECO:0000256" key="7">
    <source>
        <dbReference type="ARBA" id="ARBA00022741"/>
    </source>
</evidence>
<evidence type="ECO:0000256" key="5">
    <source>
        <dbReference type="ARBA" id="ARBA00022692"/>
    </source>
</evidence>
<feature type="domain" description="Protein kinase" evidence="13">
    <location>
        <begin position="1"/>
        <end position="187"/>
    </location>
</feature>
<keyword evidence="15" id="KW-1185">Reference proteome</keyword>
<dbReference type="FunFam" id="1.10.510.10:FF:000240">
    <property type="entry name" value="Lectin-domain containing receptor kinase A4.3"/>
    <property type="match status" value="1"/>
</dbReference>
<dbReference type="OrthoDB" id="543442at2759"/>
<gene>
    <name evidence="14" type="ORF">F0562_020356</name>
</gene>
<dbReference type="PROSITE" id="PS50011">
    <property type="entry name" value="PROTEIN_KINASE_DOM"/>
    <property type="match status" value="1"/>
</dbReference>
<evidence type="ECO:0000256" key="8">
    <source>
        <dbReference type="ARBA" id="ARBA00022840"/>
    </source>
</evidence>
<evidence type="ECO:0000256" key="4">
    <source>
        <dbReference type="ARBA" id="ARBA00022475"/>
    </source>
</evidence>
<evidence type="ECO:0000313" key="15">
    <source>
        <dbReference type="Proteomes" id="UP000325577"/>
    </source>
</evidence>
<accession>A0A5J5BVG5</accession>
<proteinExistence type="inferred from homology"/>
<keyword evidence="6" id="KW-0732">Signal</keyword>
<dbReference type="Proteomes" id="UP000325577">
    <property type="component" value="Linkage Group LG10"/>
</dbReference>
<keyword evidence="12" id="KW-0325">Glycoprotein</keyword>
<protein>
    <recommendedName>
        <fullName evidence="13">Protein kinase domain-containing protein</fullName>
    </recommendedName>
</protein>
<dbReference type="SUPFAM" id="SSF49899">
    <property type="entry name" value="Concanavalin A-like lectins/glucanases"/>
    <property type="match status" value="1"/>
</dbReference>
<dbReference type="PANTHER" id="PTHR27007">
    <property type="match status" value="1"/>
</dbReference>
<comment type="subcellular location">
    <subcellularLocation>
        <location evidence="1">Cell membrane</location>
        <topology evidence="1">Single-pass type I membrane protein</topology>
    </subcellularLocation>
</comment>
<dbReference type="Gene3D" id="1.10.510.10">
    <property type="entry name" value="Transferase(Phosphotransferase) domain 1"/>
    <property type="match status" value="1"/>
</dbReference>
<organism evidence="14 15">
    <name type="scientific">Nyssa sinensis</name>
    <dbReference type="NCBI Taxonomy" id="561372"/>
    <lineage>
        <taxon>Eukaryota</taxon>
        <taxon>Viridiplantae</taxon>
        <taxon>Streptophyta</taxon>
        <taxon>Embryophyta</taxon>
        <taxon>Tracheophyta</taxon>
        <taxon>Spermatophyta</taxon>
        <taxon>Magnoliopsida</taxon>
        <taxon>eudicotyledons</taxon>
        <taxon>Gunneridae</taxon>
        <taxon>Pentapetalae</taxon>
        <taxon>asterids</taxon>
        <taxon>Cornales</taxon>
        <taxon>Nyssaceae</taxon>
        <taxon>Nyssa</taxon>
    </lineage>
</organism>